<reference evidence="2 3" key="1">
    <citation type="journal article" date="2018" name="Sci. Data">
        <title>The draft genome sequence of cork oak.</title>
        <authorList>
            <person name="Ramos A.M."/>
            <person name="Usie A."/>
            <person name="Barbosa P."/>
            <person name="Barros P.M."/>
            <person name="Capote T."/>
            <person name="Chaves I."/>
            <person name="Simoes F."/>
            <person name="Abreu I."/>
            <person name="Carrasquinho I."/>
            <person name="Faro C."/>
            <person name="Guimaraes J.B."/>
            <person name="Mendonca D."/>
            <person name="Nobrega F."/>
            <person name="Rodrigues L."/>
            <person name="Saibo N.J.M."/>
            <person name="Varela M.C."/>
            <person name="Egas C."/>
            <person name="Matos J."/>
            <person name="Miguel C.M."/>
            <person name="Oliveira M.M."/>
            <person name="Ricardo C.P."/>
            <person name="Goncalves S."/>
        </authorList>
    </citation>
    <scope>NUCLEOTIDE SEQUENCE [LARGE SCALE GENOMIC DNA]</scope>
    <source>
        <strain evidence="3">cv. HL8</strain>
    </source>
</reference>
<protein>
    <recommendedName>
        <fullName evidence="1">DUF4283 domain-containing protein</fullName>
    </recommendedName>
</protein>
<evidence type="ECO:0000313" key="3">
    <source>
        <dbReference type="Proteomes" id="UP000237347"/>
    </source>
</evidence>
<dbReference type="Gramene" id="rna-CFP56_44651">
    <property type="protein sequence ID" value="cds-POE98889.1"/>
    <property type="gene ID" value="gene-CFP56_44651"/>
</dbReference>
<evidence type="ECO:0000259" key="1">
    <source>
        <dbReference type="Pfam" id="PF14111"/>
    </source>
</evidence>
<sequence length="112" mass="12839">MWMLVGRMDCIDAGNDFFHIKFELQSNLEVVLKGGPWFVGQHFLAIRQWEPEFKADEASLSSVAIWIRLPALPIKFYNPIILKKIGRAIRLVLRIDSHMANGAKGRFARLCV</sequence>
<dbReference type="EMBL" id="PKMF04000043">
    <property type="protein sequence ID" value="KAK7855693.1"/>
    <property type="molecule type" value="Genomic_DNA"/>
</dbReference>
<dbReference type="PANTHER" id="PTHR31286">
    <property type="entry name" value="GLYCINE-RICH CELL WALL STRUCTURAL PROTEIN 1.8-LIKE"/>
    <property type="match status" value="1"/>
</dbReference>
<proteinExistence type="predicted"/>
<comment type="caution">
    <text evidence="2">The sequence shown here is derived from an EMBL/GenBank/DDBJ whole genome shotgun (WGS) entry which is preliminary data.</text>
</comment>
<evidence type="ECO:0000313" key="2">
    <source>
        <dbReference type="EMBL" id="KAK7855693.1"/>
    </source>
</evidence>
<dbReference type="AlphaFoldDB" id="A0AAW0LVK5"/>
<dbReference type="Pfam" id="PF14111">
    <property type="entry name" value="DUF4283"/>
    <property type="match status" value="1"/>
</dbReference>
<accession>A0AAW0LVK5</accession>
<dbReference type="PANTHER" id="PTHR31286:SF99">
    <property type="entry name" value="DUF4283 DOMAIN-CONTAINING PROTEIN"/>
    <property type="match status" value="1"/>
</dbReference>
<dbReference type="Proteomes" id="UP000237347">
    <property type="component" value="Unassembled WGS sequence"/>
</dbReference>
<gene>
    <name evidence="2" type="ORF">CFP56_026876</name>
</gene>
<organism evidence="2 3">
    <name type="scientific">Quercus suber</name>
    <name type="common">Cork oak</name>
    <dbReference type="NCBI Taxonomy" id="58331"/>
    <lineage>
        <taxon>Eukaryota</taxon>
        <taxon>Viridiplantae</taxon>
        <taxon>Streptophyta</taxon>
        <taxon>Embryophyta</taxon>
        <taxon>Tracheophyta</taxon>
        <taxon>Spermatophyta</taxon>
        <taxon>Magnoliopsida</taxon>
        <taxon>eudicotyledons</taxon>
        <taxon>Gunneridae</taxon>
        <taxon>Pentapetalae</taxon>
        <taxon>rosids</taxon>
        <taxon>fabids</taxon>
        <taxon>Fagales</taxon>
        <taxon>Fagaceae</taxon>
        <taxon>Quercus</taxon>
    </lineage>
</organism>
<name>A0AAW0LVK5_QUESU</name>
<dbReference type="InterPro" id="IPR025558">
    <property type="entry name" value="DUF4283"/>
</dbReference>
<keyword evidence="3" id="KW-1185">Reference proteome</keyword>
<dbReference type="InterPro" id="IPR040256">
    <property type="entry name" value="At4g02000-like"/>
</dbReference>
<feature type="domain" description="DUF4283" evidence="1">
    <location>
        <begin position="1"/>
        <end position="57"/>
    </location>
</feature>